<dbReference type="Pfam" id="PF20163">
    <property type="entry name" value="DUF6536"/>
    <property type="match status" value="1"/>
</dbReference>
<evidence type="ECO:0000313" key="4">
    <source>
        <dbReference type="Proteomes" id="UP000664169"/>
    </source>
</evidence>
<keyword evidence="1" id="KW-1133">Transmembrane helix</keyword>
<feature type="transmembrane region" description="Helical" evidence="1">
    <location>
        <begin position="371"/>
        <end position="395"/>
    </location>
</feature>
<gene>
    <name evidence="3" type="ORF">GOMPHAMPRED_007816</name>
</gene>
<dbReference type="EMBL" id="CAJPDQ010000008">
    <property type="protein sequence ID" value="CAF9913175.1"/>
    <property type="molecule type" value="Genomic_DNA"/>
</dbReference>
<evidence type="ECO:0000256" key="1">
    <source>
        <dbReference type="SAM" id="Phobius"/>
    </source>
</evidence>
<evidence type="ECO:0000259" key="2">
    <source>
        <dbReference type="Pfam" id="PF20163"/>
    </source>
</evidence>
<feature type="transmembrane region" description="Helical" evidence="1">
    <location>
        <begin position="571"/>
        <end position="593"/>
    </location>
</feature>
<keyword evidence="4" id="KW-1185">Reference proteome</keyword>
<accession>A0A8H3IEQ0</accession>
<keyword evidence="1" id="KW-0472">Membrane</keyword>
<proteinExistence type="predicted"/>
<feature type="domain" description="DUF6536" evidence="2">
    <location>
        <begin position="105"/>
        <end position="254"/>
    </location>
</feature>
<feature type="transmembrane region" description="Helical" evidence="1">
    <location>
        <begin position="451"/>
        <end position="469"/>
    </location>
</feature>
<reference evidence="3" key="1">
    <citation type="submission" date="2021-03" db="EMBL/GenBank/DDBJ databases">
        <authorList>
            <person name="Tagirdzhanova G."/>
        </authorList>
    </citation>
    <scope>NUCLEOTIDE SEQUENCE</scope>
</reference>
<dbReference type="InterPro" id="IPR046623">
    <property type="entry name" value="DUF6536"/>
</dbReference>
<name>A0A8H3IEQ0_9LECA</name>
<feature type="transmembrane region" description="Helical" evidence="1">
    <location>
        <begin position="105"/>
        <end position="128"/>
    </location>
</feature>
<protein>
    <recommendedName>
        <fullName evidence="2">DUF6536 domain-containing protein</fullName>
    </recommendedName>
</protein>
<feature type="transmembrane region" description="Helical" evidence="1">
    <location>
        <begin position="613"/>
        <end position="643"/>
    </location>
</feature>
<dbReference type="OrthoDB" id="5429634at2759"/>
<organism evidence="3 4">
    <name type="scientific">Gomphillus americanus</name>
    <dbReference type="NCBI Taxonomy" id="1940652"/>
    <lineage>
        <taxon>Eukaryota</taxon>
        <taxon>Fungi</taxon>
        <taxon>Dikarya</taxon>
        <taxon>Ascomycota</taxon>
        <taxon>Pezizomycotina</taxon>
        <taxon>Lecanoromycetes</taxon>
        <taxon>OSLEUM clade</taxon>
        <taxon>Ostropomycetidae</taxon>
        <taxon>Ostropales</taxon>
        <taxon>Graphidaceae</taxon>
        <taxon>Gomphilloideae</taxon>
        <taxon>Gomphillus</taxon>
    </lineage>
</organism>
<dbReference type="AlphaFoldDB" id="A0A8H3IEQ0"/>
<dbReference type="PANTHER" id="PTHR35395">
    <property type="entry name" value="DUF6536 DOMAIN-CONTAINING PROTEIN"/>
    <property type="match status" value="1"/>
</dbReference>
<keyword evidence="1" id="KW-0812">Transmembrane</keyword>
<sequence length="716" mass="79055">MITEALRLYHGYSIDAEDQMELLEVRNHVTETPPDEKTSTLSLQRRLGFRAPTTPTTTPKFEHDPFHITTMETSLESSADANPPLSKEIKTQTGQWRKPKARQGIVVLSCTLSTLVLICNIGLLIWALQKPLGTFDTARLLYQGDCGRTTSIDFCSHIGTNVLSTIILVGGNYAGQVLVAPTRDAIDKAHSQGRSLDIGIQSLKNWSFLEIRPRVLVSILLLTTVPLHVVYNSMIFSTISSVEVVEALVTEDFLTLPYGYGTNNPSAVGGSDLLHLLWREASQEKSTKFENLTSSECQSSLSVRYVHDYSACLFFINASSAVVNATVLEINFKDFTNNATAKPMFYSVYGEESKVMYCLALKARPSCTIELVPALLSVVIACNLIKIVVLLNILYLPGARMRTIGDAIASFMDTRDSFTKKLNVITTECIARVNQKHPSTRRYFSGASRTRWVSTVLFCLVYWVIGFILEEATLTTQPVSLSKQWQEGLGAFDASLVSPLELGLIPSIILVNLPQLYLSVVYVFYNALITSLLLSKEWTSYSSERKGLRVTDPIGEQRSTYFLAIPYRFSVPLVGVSMMLHWLVSQSLFLAQINFYRLSGASLEPQHIKGDGIYAISYSTLAIEISLGVGSILIASVVASGFFKYKPGMPIVRSDSRAISAACHSLDEHGDSTKKMQYGILADLGNNRHRIGFSSGPVMPIIVGNLGVQQQSRTIT</sequence>
<dbReference type="Proteomes" id="UP000664169">
    <property type="component" value="Unassembled WGS sequence"/>
</dbReference>
<evidence type="ECO:0000313" key="3">
    <source>
        <dbReference type="EMBL" id="CAF9913175.1"/>
    </source>
</evidence>
<dbReference type="PANTHER" id="PTHR35395:SF1">
    <property type="entry name" value="DUF6536 DOMAIN-CONTAINING PROTEIN"/>
    <property type="match status" value="1"/>
</dbReference>
<comment type="caution">
    <text evidence="3">The sequence shown here is derived from an EMBL/GenBank/DDBJ whole genome shotgun (WGS) entry which is preliminary data.</text>
</comment>